<dbReference type="KEGG" id="lacs:H4075_13715"/>
<reference evidence="2" key="1">
    <citation type="submission" date="2020-08" db="EMBL/GenBank/DDBJ databases">
        <title>Lacibacter sp. S13-6-6 genome sequencing.</title>
        <authorList>
            <person name="Jin L."/>
        </authorList>
    </citation>
    <scope>NUCLEOTIDE SEQUENCE [LARGE SCALE GENOMIC DNA]</scope>
    <source>
        <strain evidence="2">S13-6-6</strain>
    </source>
</reference>
<dbReference type="RefSeq" id="WP_182801402.1">
    <property type="nucleotide sequence ID" value="NZ_CP060007.1"/>
</dbReference>
<keyword evidence="2" id="KW-1185">Reference proteome</keyword>
<evidence type="ECO:0000313" key="1">
    <source>
        <dbReference type="EMBL" id="QNA43137.1"/>
    </source>
</evidence>
<sequence>MQFEAFLQSISGSTPPLKSSVYLQSMWYDAKGDWHEAHSLVDHMHDLTACWVHAYLHRKEDDIANADYWYRRAGKTRPSVSLQEEWETIVKALL</sequence>
<name>A0A7G5XCD4_9BACT</name>
<dbReference type="Proteomes" id="UP000515344">
    <property type="component" value="Chromosome"/>
</dbReference>
<organism evidence="1 2">
    <name type="scientific">Lacibacter sediminis</name>
    <dbReference type="NCBI Taxonomy" id="2760713"/>
    <lineage>
        <taxon>Bacteria</taxon>
        <taxon>Pseudomonadati</taxon>
        <taxon>Bacteroidota</taxon>
        <taxon>Chitinophagia</taxon>
        <taxon>Chitinophagales</taxon>
        <taxon>Chitinophagaceae</taxon>
        <taxon>Lacibacter</taxon>
    </lineage>
</organism>
<gene>
    <name evidence="1" type="ORF">H4075_13715</name>
</gene>
<proteinExistence type="predicted"/>
<dbReference type="AlphaFoldDB" id="A0A7G5XCD4"/>
<protein>
    <submittedName>
        <fullName evidence="1">Uncharacterized protein</fullName>
    </submittedName>
</protein>
<dbReference type="EMBL" id="CP060007">
    <property type="protein sequence ID" value="QNA43137.1"/>
    <property type="molecule type" value="Genomic_DNA"/>
</dbReference>
<evidence type="ECO:0000313" key="2">
    <source>
        <dbReference type="Proteomes" id="UP000515344"/>
    </source>
</evidence>
<accession>A0A7G5XCD4</accession>